<name>A0A9J6FNB6_HAELO</name>
<evidence type="ECO:0000256" key="2">
    <source>
        <dbReference type="SAM" id="Phobius"/>
    </source>
</evidence>
<gene>
    <name evidence="3" type="ORF">HPB48_005967</name>
</gene>
<organism evidence="3 4">
    <name type="scientific">Haemaphysalis longicornis</name>
    <name type="common">Bush tick</name>
    <dbReference type="NCBI Taxonomy" id="44386"/>
    <lineage>
        <taxon>Eukaryota</taxon>
        <taxon>Metazoa</taxon>
        <taxon>Ecdysozoa</taxon>
        <taxon>Arthropoda</taxon>
        <taxon>Chelicerata</taxon>
        <taxon>Arachnida</taxon>
        <taxon>Acari</taxon>
        <taxon>Parasitiformes</taxon>
        <taxon>Ixodida</taxon>
        <taxon>Ixodoidea</taxon>
        <taxon>Ixodidae</taxon>
        <taxon>Haemaphysalinae</taxon>
        <taxon>Haemaphysalis</taxon>
    </lineage>
</organism>
<feature type="region of interest" description="Disordered" evidence="1">
    <location>
        <begin position="1"/>
        <end position="45"/>
    </location>
</feature>
<evidence type="ECO:0000256" key="1">
    <source>
        <dbReference type="SAM" id="MobiDB-lite"/>
    </source>
</evidence>
<keyword evidence="2" id="KW-1133">Transmembrane helix</keyword>
<dbReference type="VEuPathDB" id="VectorBase:HLOH_051510"/>
<feature type="compositionally biased region" description="Basic and acidic residues" evidence="1">
    <location>
        <begin position="25"/>
        <end position="40"/>
    </location>
</feature>
<comment type="caution">
    <text evidence="3">The sequence shown here is derived from an EMBL/GenBank/DDBJ whole genome shotgun (WGS) entry which is preliminary data.</text>
</comment>
<reference evidence="3 4" key="1">
    <citation type="journal article" date="2020" name="Cell">
        <title>Large-Scale Comparative Analyses of Tick Genomes Elucidate Their Genetic Diversity and Vector Capacities.</title>
        <authorList>
            <consortium name="Tick Genome and Microbiome Consortium (TIGMIC)"/>
            <person name="Jia N."/>
            <person name="Wang J."/>
            <person name="Shi W."/>
            <person name="Du L."/>
            <person name="Sun Y."/>
            <person name="Zhan W."/>
            <person name="Jiang J.F."/>
            <person name="Wang Q."/>
            <person name="Zhang B."/>
            <person name="Ji P."/>
            <person name="Bell-Sakyi L."/>
            <person name="Cui X.M."/>
            <person name="Yuan T.T."/>
            <person name="Jiang B.G."/>
            <person name="Yang W.F."/>
            <person name="Lam T.T."/>
            <person name="Chang Q.C."/>
            <person name="Ding S.J."/>
            <person name="Wang X.J."/>
            <person name="Zhu J.G."/>
            <person name="Ruan X.D."/>
            <person name="Zhao L."/>
            <person name="Wei J.T."/>
            <person name="Ye R.Z."/>
            <person name="Que T.C."/>
            <person name="Du C.H."/>
            <person name="Zhou Y.H."/>
            <person name="Cheng J.X."/>
            <person name="Dai P.F."/>
            <person name="Guo W.B."/>
            <person name="Han X.H."/>
            <person name="Huang E.J."/>
            <person name="Li L.F."/>
            <person name="Wei W."/>
            <person name="Gao Y.C."/>
            <person name="Liu J.Z."/>
            <person name="Shao H.Z."/>
            <person name="Wang X."/>
            <person name="Wang C.C."/>
            <person name="Yang T.C."/>
            <person name="Huo Q.B."/>
            <person name="Li W."/>
            <person name="Chen H.Y."/>
            <person name="Chen S.E."/>
            <person name="Zhou L.G."/>
            <person name="Ni X.B."/>
            <person name="Tian J.H."/>
            <person name="Sheng Y."/>
            <person name="Liu T."/>
            <person name="Pan Y.S."/>
            <person name="Xia L.Y."/>
            <person name="Li J."/>
            <person name="Zhao F."/>
            <person name="Cao W.C."/>
        </authorList>
    </citation>
    <scope>NUCLEOTIDE SEQUENCE [LARGE SCALE GENOMIC DNA]</scope>
    <source>
        <strain evidence="3">HaeL-2018</strain>
    </source>
</reference>
<keyword evidence="2" id="KW-0472">Membrane</keyword>
<proteinExistence type="predicted"/>
<sequence length="455" mass="50910">MKRRDGRWKSTPSRQDDAESTENFDEIHPECPSKDKEKKPTSRHKNERHGKSFVLAFAYSWMAITTLAASAFLSVFLICICVHLTRHSDPYEEIFRRCRLNASECPSQRRRTAFGAWSPERTLVCTIGPYALVRRAYPGDSICKLIIFTHVRYDIARRLASPSGQQPGHQEELAPLPETRSFLQSDVVHAFLRLEGSARFAQRPRSPPHQRVARSSQHAGTGAHQCPPAGPGTPRCHLSPVLLAADEPRRHGDAVTTLHTRDARAKWRKRLRGGVRDAPGTVRRASRLTLRGAEVLLSHRALSLVEGGFLTRCFSVHAGAIVFRAEDTSPSALPLQLGGRCHSWQLENLKRFCTDRHVRIASSVSTVYGHGPGTFVTYESAFLVDRKAFPVMRKFMDRDSPVCLAVYGLDLDLKPAASSDAGLCGERDWWCTLVESLHEIIKTHLNRSSHTPSSS</sequence>
<evidence type="ECO:0000313" key="4">
    <source>
        <dbReference type="Proteomes" id="UP000821853"/>
    </source>
</evidence>
<protein>
    <submittedName>
        <fullName evidence="3">Uncharacterized protein</fullName>
    </submittedName>
</protein>
<accession>A0A9J6FNB6</accession>
<keyword evidence="2" id="KW-0812">Transmembrane</keyword>
<dbReference type="EMBL" id="JABSTR010000002">
    <property type="protein sequence ID" value="KAH9363500.1"/>
    <property type="molecule type" value="Genomic_DNA"/>
</dbReference>
<dbReference type="OrthoDB" id="6493401at2759"/>
<dbReference type="Proteomes" id="UP000821853">
    <property type="component" value="Chromosome 10"/>
</dbReference>
<evidence type="ECO:0000313" key="3">
    <source>
        <dbReference type="EMBL" id="KAH9363500.1"/>
    </source>
</evidence>
<feature type="region of interest" description="Disordered" evidence="1">
    <location>
        <begin position="200"/>
        <end position="232"/>
    </location>
</feature>
<feature type="transmembrane region" description="Helical" evidence="2">
    <location>
        <begin position="53"/>
        <end position="78"/>
    </location>
</feature>
<dbReference type="AlphaFoldDB" id="A0A9J6FNB6"/>
<keyword evidence="4" id="KW-1185">Reference proteome</keyword>